<evidence type="ECO:0000313" key="4">
    <source>
        <dbReference type="Proteomes" id="UP000288716"/>
    </source>
</evidence>
<feature type="transmembrane region" description="Helical" evidence="1">
    <location>
        <begin position="541"/>
        <end position="562"/>
    </location>
</feature>
<feature type="transmembrane region" description="Helical" evidence="1">
    <location>
        <begin position="423"/>
        <end position="442"/>
    </location>
</feature>
<proteinExistence type="predicted"/>
<gene>
    <name evidence="3" type="ORF">B4U80_05395</name>
</gene>
<dbReference type="EMBL" id="NCKV01000274">
    <property type="protein sequence ID" value="RWS31087.1"/>
    <property type="molecule type" value="Genomic_DNA"/>
</dbReference>
<dbReference type="PANTHER" id="PTHR11161:SF0">
    <property type="entry name" value="O-ACYLTRANSFERASE LIKE PROTEIN"/>
    <property type="match status" value="1"/>
</dbReference>
<dbReference type="Pfam" id="PF20146">
    <property type="entry name" value="NRF"/>
    <property type="match status" value="1"/>
</dbReference>
<feature type="transmembrane region" description="Helical" evidence="1">
    <location>
        <begin position="605"/>
        <end position="629"/>
    </location>
</feature>
<dbReference type="InterPro" id="IPR052728">
    <property type="entry name" value="O2_lipid_transport_reg"/>
</dbReference>
<keyword evidence="1" id="KW-0472">Membrane</keyword>
<feature type="transmembrane region" description="Helical" evidence="1">
    <location>
        <begin position="574"/>
        <end position="593"/>
    </location>
</feature>
<dbReference type="Proteomes" id="UP000288716">
    <property type="component" value="Unassembled WGS sequence"/>
</dbReference>
<dbReference type="SMART" id="SM00703">
    <property type="entry name" value="NRF"/>
    <property type="match status" value="1"/>
</dbReference>
<evidence type="ECO:0000259" key="2">
    <source>
        <dbReference type="SMART" id="SM00703"/>
    </source>
</evidence>
<dbReference type="AlphaFoldDB" id="A0A443SU97"/>
<feature type="domain" description="Nose resistant-to-fluoxetine protein N-terminal" evidence="2">
    <location>
        <begin position="1"/>
        <end position="145"/>
    </location>
</feature>
<comment type="caution">
    <text evidence="3">The sequence shown here is derived from an EMBL/GenBank/DDBJ whole genome shotgun (WGS) entry which is preliminary data.</text>
</comment>
<reference evidence="3 4" key="1">
    <citation type="journal article" date="2018" name="Gigascience">
        <title>Genomes of trombidid mites reveal novel predicted allergens and laterally-transferred genes associated with secondary metabolism.</title>
        <authorList>
            <person name="Dong X."/>
            <person name="Chaisiri K."/>
            <person name="Xia D."/>
            <person name="Armstrong S.D."/>
            <person name="Fang Y."/>
            <person name="Donnelly M.J."/>
            <person name="Kadowaki T."/>
            <person name="McGarry J.W."/>
            <person name="Darby A.C."/>
            <person name="Makepeace B.L."/>
        </authorList>
    </citation>
    <scope>NUCLEOTIDE SEQUENCE [LARGE SCALE GENOMIC DNA]</scope>
    <source>
        <strain evidence="3">UoL-UT</strain>
    </source>
</reference>
<feature type="transmembrane region" description="Helical" evidence="1">
    <location>
        <begin position="332"/>
        <end position="353"/>
    </location>
</feature>
<keyword evidence="1" id="KW-1133">Transmembrane helix</keyword>
<keyword evidence="4" id="KW-1185">Reference proteome</keyword>
<sequence>MLTTLILQIRLINMIDATASPLSHGLLSGTITNFGSFDQCLAVKSPTDEVTKQKIAGKYCVVKYALPLPPRPDKLTMQTQVFNFKGTEWEGTFIETFTKFAQVFYERFGRFGVCVPSTCTKRDIQQMLDFGKVMLNEKSKCNCNLCAEMVGEHVNTTVSDCTVKEEMKLSVLQTLIIALFTLIALLLAVGTFVEILTTHKASKNEFASECLQAKKSCLMRIILCFSIITNGRTLLSTKTHSQSLEAINGVKALSMAWILLTHTYLIPIKETFAFARSFMDAVRSLPFQVILNGWVLVDSFFVVGALLVTYSQCRVMHKSANINYIQMILHRLFRLSPMVWFTVLLLLLIPQLGSGPLWKEYFNYQEGKCRKYWWSTILYINNWFTEDKMCLLHTWYLSADFQMFLFSLFFVHPMLRRPKLAMVLIGCTVLGSSLSTAVMTYWRSGAPTVIFNTPSEVEVYKAASTVYTPTVSHVGPYFIGVLLGFLLFQNRNVNMKPLVVVAVWSAALFALFSVLLSTYFWNSGYEWSPLSASLYAGFHRVIWASSVGWVCFACLTGNGGPINKFLSWKMFVPLSRMSLSIYLMHFLVIWVRFAYLRELLPFSHYTLFCEFVVNYIMSIVIAAIAYLAVEAPFDRLIRSSLSKPKLFSCFAISVNESKANNTSVAHIKYLNDSIIYRL</sequence>
<dbReference type="Pfam" id="PF01757">
    <property type="entry name" value="Acyl_transf_3"/>
    <property type="match status" value="1"/>
</dbReference>
<protein>
    <submittedName>
        <fullName evidence="3">Nose resistant to fluoxetine protein 6-like protein</fullName>
    </submittedName>
</protein>
<accession>A0A443SU97</accession>
<organism evidence="3 4">
    <name type="scientific">Leptotrombidium deliense</name>
    <dbReference type="NCBI Taxonomy" id="299467"/>
    <lineage>
        <taxon>Eukaryota</taxon>
        <taxon>Metazoa</taxon>
        <taxon>Ecdysozoa</taxon>
        <taxon>Arthropoda</taxon>
        <taxon>Chelicerata</taxon>
        <taxon>Arachnida</taxon>
        <taxon>Acari</taxon>
        <taxon>Acariformes</taxon>
        <taxon>Trombidiformes</taxon>
        <taxon>Prostigmata</taxon>
        <taxon>Anystina</taxon>
        <taxon>Parasitengona</taxon>
        <taxon>Trombiculoidea</taxon>
        <taxon>Trombiculidae</taxon>
        <taxon>Leptotrombidium</taxon>
    </lineage>
</organism>
<evidence type="ECO:0000256" key="1">
    <source>
        <dbReference type="SAM" id="Phobius"/>
    </source>
</evidence>
<dbReference type="VEuPathDB" id="VectorBase:LDEU000953"/>
<evidence type="ECO:0000313" key="3">
    <source>
        <dbReference type="EMBL" id="RWS31087.1"/>
    </source>
</evidence>
<feature type="transmembrane region" description="Helical" evidence="1">
    <location>
        <begin position="498"/>
        <end position="521"/>
    </location>
</feature>
<feature type="transmembrane region" description="Helical" evidence="1">
    <location>
        <begin position="393"/>
        <end position="411"/>
    </location>
</feature>
<feature type="transmembrane region" description="Helical" evidence="1">
    <location>
        <begin position="462"/>
        <end position="486"/>
    </location>
</feature>
<dbReference type="InterPro" id="IPR006621">
    <property type="entry name" value="Nose-resist-to-fluoxetine_N"/>
</dbReference>
<dbReference type="InterPro" id="IPR002656">
    <property type="entry name" value="Acyl_transf_3_dom"/>
</dbReference>
<dbReference type="PANTHER" id="PTHR11161">
    <property type="entry name" value="O-ACYLTRANSFERASE"/>
    <property type="match status" value="1"/>
</dbReference>
<feature type="transmembrane region" description="Helical" evidence="1">
    <location>
        <begin position="289"/>
        <end position="311"/>
    </location>
</feature>
<feature type="transmembrane region" description="Helical" evidence="1">
    <location>
        <begin position="171"/>
        <end position="196"/>
    </location>
</feature>
<dbReference type="GO" id="GO:0016747">
    <property type="term" value="F:acyltransferase activity, transferring groups other than amino-acyl groups"/>
    <property type="evidence" value="ECO:0007669"/>
    <property type="project" value="InterPro"/>
</dbReference>
<name>A0A443SU97_9ACAR</name>
<keyword evidence="1" id="KW-0812">Transmembrane</keyword>
<dbReference type="OrthoDB" id="6414878at2759"/>